<evidence type="ECO:0008006" key="3">
    <source>
        <dbReference type="Google" id="ProtNLM"/>
    </source>
</evidence>
<dbReference type="EMBL" id="JAPWTK010000740">
    <property type="protein sequence ID" value="KAJ8936527.1"/>
    <property type="molecule type" value="Genomic_DNA"/>
</dbReference>
<keyword evidence="2" id="KW-1185">Reference proteome</keyword>
<evidence type="ECO:0000313" key="2">
    <source>
        <dbReference type="Proteomes" id="UP001162162"/>
    </source>
</evidence>
<sequence>MFLGLERRFPILSMGIRLNIRKVEAIIVVATAVIHNIACIRNEEIPLVNHDQQEAIDLMNDIEVENVRDNIFVVNNALQ</sequence>
<dbReference type="AlphaFoldDB" id="A0AAV8XBX8"/>
<evidence type="ECO:0000313" key="1">
    <source>
        <dbReference type="EMBL" id="KAJ8936527.1"/>
    </source>
</evidence>
<gene>
    <name evidence="1" type="ORF">NQ318_022615</name>
</gene>
<proteinExistence type="predicted"/>
<name>A0AAV8XBX8_9CUCU</name>
<protein>
    <recommendedName>
        <fullName evidence="3">DDE Tnp4 domain-containing protein</fullName>
    </recommendedName>
</protein>
<accession>A0AAV8XBX8</accession>
<reference evidence="1" key="1">
    <citation type="journal article" date="2023" name="Insect Mol. Biol.">
        <title>Genome sequencing provides insights into the evolution of gene families encoding plant cell wall-degrading enzymes in longhorned beetles.</title>
        <authorList>
            <person name="Shin N.R."/>
            <person name="Okamura Y."/>
            <person name="Kirsch R."/>
            <person name="Pauchet Y."/>
        </authorList>
    </citation>
    <scope>NUCLEOTIDE SEQUENCE</scope>
    <source>
        <strain evidence="1">AMC_N1</strain>
    </source>
</reference>
<dbReference type="Proteomes" id="UP001162162">
    <property type="component" value="Unassembled WGS sequence"/>
</dbReference>
<comment type="caution">
    <text evidence="1">The sequence shown here is derived from an EMBL/GenBank/DDBJ whole genome shotgun (WGS) entry which is preliminary data.</text>
</comment>
<organism evidence="1 2">
    <name type="scientific">Aromia moschata</name>
    <dbReference type="NCBI Taxonomy" id="1265417"/>
    <lineage>
        <taxon>Eukaryota</taxon>
        <taxon>Metazoa</taxon>
        <taxon>Ecdysozoa</taxon>
        <taxon>Arthropoda</taxon>
        <taxon>Hexapoda</taxon>
        <taxon>Insecta</taxon>
        <taxon>Pterygota</taxon>
        <taxon>Neoptera</taxon>
        <taxon>Endopterygota</taxon>
        <taxon>Coleoptera</taxon>
        <taxon>Polyphaga</taxon>
        <taxon>Cucujiformia</taxon>
        <taxon>Chrysomeloidea</taxon>
        <taxon>Cerambycidae</taxon>
        <taxon>Cerambycinae</taxon>
        <taxon>Callichromatini</taxon>
        <taxon>Aromia</taxon>
    </lineage>
</organism>